<keyword evidence="2" id="KW-0813">Transport</keyword>
<keyword evidence="3" id="KW-0732">Signal</keyword>
<dbReference type="Proteomes" id="UP000555552">
    <property type="component" value="Unassembled WGS sequence"/>
</dbReference>
<dbReference type="PROSITE" id="PS51257">
    <property type="entry name" value="PROKAR_LIPOPROTEIN"/>
    <property type="match status" value="1"/>
</dbReference>
<accession>A0A849BNL0</accession>
<sequence length="444" mass="46482">MTMDPARRRGLSRRSFLRASAAGAGALGATSLAGCGGVAAGGGPQLAYWNFFTGGDGGRMVDLIDSYRAEAPDVDVTATTLEWGSPYYTKLAMAVEGGRGPDLATLHASRLETFGLNLVDSWDLGELEARGVTLDQFPQPALERVTLDGELKALPLDTHPLVLFYNTRICEEAGLLASDGSLAPLDSAEAFLDAGRRAAEVTGDNGIAYGTNDALASFMLFWSVFNQLGGQMVFPDGSASTSVEVDRDAMVSAMDFIATMCDDTIASRSQDGAGAPAAFASEQAGFLLIGPWEVATAQTAGIPFSMTQFPALYGDTAYCRADSHSFVLPTQASTDPETRGLAYDMAVALLRNSLSWAEGGHIPALSEVAESPEYLALDPQSNYRGAADVAAFDPEIYFAGSGSTFMSRAGQSLQGVGTGALTPEQGADDLIGWIDDQLALGSPL</sequence>
<name>A0A849BNL0_9ACTN</name>
<dbReference type="GO" id="GO:0015768">
    <property type="term" value="P:maltose transport"/>
    <property type="evidence" value="ECO:0007669"/>
    <property type="project" value="TreeGrafter"/>
</dbReference>
<dbReference type="InterPro" id="IPR006311">
    <property type="entry name" value="TAT_signal"/>
</dbReference>
<keyword evidence="5" id="KW-1185">Reference proteome</keyword>
<evidence type="ECO:0000313" key="5">
    <source>
        <dbReference type="Proteomes" id="UP000555552"/>
    </source>
</evidence>
<evidence type="ECO:0000256" key="1">
    <source>
        <dbReference type="ARBA" id="ARBA00008520"/>
    </source>
</evidence>
<dbReference type="PANTHER" id="PTHR30061">
    <property type="entry name" value="MALTOSE-BINDING PERIPLASMIC PROTEIN"/>
    <property type="match status" value="1"/>
</dbReference>
<reference evidence="4 5" key="1">
    <citation type="submission" date="2020-05" db="EMBL/GenBank/DDBJ databases">
        <title>MicrobeNet Type strains.</title>
        <authorList>
            <person name="Nicholson A.C."/>
        </authorList>
    </citation>
    <scope>NUCLEOTIDE SEQUENCE [LARGE SCALE GENOMIC DNA]</scope>
    <source>
        <strain evidence="4 5">JCM 14547</strain>
    </source>
</reference>
<dbReference type="InterPro" id="IPR006059">
    <property type="entry name" value="SBP"/>
</dbReference>
<dbReference type="SUPFAM" id="SSF53850">
    <property type="entry name" value="Periplasmic binding protein-like II"/>
    <property type="match status" value="1"/>
</dbReference>
<proteinExistence type="inferred from homology"/>
<comment type="caution">
    <text evidence="4">The sequence shown here is derived from an EMBL/GenBank/DDBJ whole genome shotgun (WGS) entry which is preliminary data.</text>
</comment>
<evidence type="ECO:0000313" key="4">
    <source>
        <dbReference type="EMBL" id="NNH22174.1"/>
    </source>
</evidence>
<dbReference type="Gene3D" id="3.40.190.10">
    <property type="entry name" value="Periplasmic binding protein-like II"/>
    <property type="match status" value="1"/>
</dbReference>
<dbReference type="AlphaFoldDB" id="A0A849BNL0"/>
<dbReference type="GO" id="GO:0055052">
    <property type="term" value="C:ATP-binding cassette (ABC) transporter complex, substrate-binding subunit-containing"/>
    <property type="evidence" value="ECO:0007669"/>
    <property type="project" value="TreeGrafter"/>
</dbReference>
<dbReference type="PANTHER" id="PTHR30061:SF50">
    <property type="entry name" value="MALTOSE_MALTODEXTRIN-BINDING PERIPLASMIC PROTEIN"/>
    <property type="match status" value="1"/>
</dbReference>
<evidence type="ECO:0000256" key="3">
    <source>
        <dbReference type="ARBA" id="ARBA00022729"/>
    </source>
</evidence>
<gene>
    <name evidence="4" type="ORF">HLB09_03555</name>
</gene>
<comment type="similarity">
    <text evidence="1">Belongs to the bacterial solute-binding protein 1 family.</text>
</comment>
<evidence type="ECO:0000256" key="2">
    <source>
        <dbReference type="ARBA" id="ARBA00022448"/>
    </source>
</evidence>
<dbReference type="GO" id="GO:0042956">
    <property type="term" value="P:maltodextrin transmembrane transport"/>
    <property type="evidence" value="ECO:0007669"/>
    <property type="project" value="TreeGrafter"/>
</dbReference>
<organism evidence="4 5">
    <name type="scientific">Pseudokineococcus marinus</name>
    <dbReference type="NCBI Taxonomy" id="351215"/>
    <lineage>
        <taxon>Bacteria</taxon>
        <taxon>Bacillati</taxon>
        <taxon>Actinomycetota</taxon>
        <taxon>Actinomycetes</taxon>
        <taxon>Kineosporiales</taxon>
        <taxon>Kineosporiaceae</taxon>
        <taxon>Pseudokineococcus</taxon>
    </lineage>
</organism>
<dbReference type="RefSeq" id="WP_171202028.1">
    <property type="nucleotide sequence ID" value="NZ_BAAANP010000010.1"/>
</dbReference>
<protein>
    <submittedName>
        <fullName evidence="4">Extracellular solute-binding protein</fullName>
    </submittedName>
</protein>
<dbReference type="PROSITE" id="PS51318">
    <property type="entry name" value="TAT"/>
    <property type="match status" value="1"/>
</dbReference>
<dbReference type="EMBL" id="JABEMA010000024">
    <property type="protein sequence ID" value="NNH22174.1"/>
    <property type="molecule type" value="Genomic_DNA"/>
</dbReference>
<dbReference type="GO" id="GO:1901982">
    <property type="term" value="F:maltose binding"/>
    <property type="evidence" value="ECO:0007669"/>
    <property type="project" value="TreeGrafter"/>
</dbReference>
<dbReference type="Pfam" id="PF13416">
    <property type="entry name" value="SBP_bac_8"/>
    <property type="match status" value="1"/>
</dbReference>